<dbReference type="HOGENOM" id="CLU_3347000_0_0_5"/>
<reference evidence="1 2" key="1">
    <citation type="journal article" date="2012" name="J. Bacteriol.">
        <title>Complete genome sequence of Pelagibacterium halotolerans B2T.</title>
        <authorList>
            <person name="Huo Y.Y."/>
            <person name="Cheng H."/>
            <person name="Han X.F."/>
            <person name="Jiang X.W."/>
            <person name="Sun C."/>
            <person name="Zhang X.Q."/>
            <person name="Zhu X.F."/>
            <person name="Liu Y.F."/>
            <person name="Li P.F."/>
            <person name="Ni P.X."/>
            <person name="Wu M."/>
        </authorList>
    </citation>
    <scope>NUCLEOTIDE SEQUENCE [LARGE SCALE GENOMIC DNA]</scope>
    <source>
        <strain evidence="2">DSM 22347 / JCM 15775 / CGMCC 1.7692 / B2</strain>
    </source>
</reference>
<organism evidence="1 2">
    <name type="scientific">Pelagibacterium halotolerans (strain DSM 22347 / JCM 15775 / CGMCC 1.7692 / B2)</name>
    <dbReference type="NCBI Taxonomy" id="1082931"/>
    <lineage>
        <taxon>Bacteria</taxon>
        <taxon>Pseudomonadati</taxon>
        <taxon>Pseudomonadota</taxon>
        <taxon>Alphaproteobacteria</taxon>
        <taxon>Hyphomicrobiales</taxon>
        <taxon>Devosiaceae</taxon>
        <taxon>Pelagibacterium</taxon>
    </lineage>
</organism>
<keyword evidence="2" id="KW-1185">Reference proteome</keyword>
<dbReference type="KEGG" id="phl:KKY_2584"/>
<dbReference type="Proteomes" id="UP000008850">
    <property type="component" value="Chromosome"/>
</dbReference>
<sequence length="37" mass="4290">MHEHFEIAGAAAIYVDGKVFDRIEQRFVYYEKRAAAS</sequence>
<proteinExistence type="predicted"/>
<accession>G4RAR9</accession>
<evidence type="ECO:0000313" key="1">
    <source>
        <dbReference type="EMBL" id="AEQ52592.1"/>
    </source>
</evidence>
<gene>
    <name evidence="1" type="ordered locus">KKY_2584</name>
</gene>
<protein>
    <submittedName>
        <fullName evidence="1">Uncharacterized protein</fullName>
    </submittedName>
</protein>
<name>G4RAR9_PELHB</name>
<evidence type="ECO:0000313" key="2">
    <source>
        <dbReference type="Proteomes" id="UP000008850"/>
    </source>
</evidence>
<dbReference type="EMBL" id="CP003075">
    <property type="protein sequence ID" value="AEQ52592.1"/>
    <property type="molecule type" value="Genomic_DNA"/>
</dbReference>
<dbReference type="AlphaFoldDB" id="G4RAR9"/>